<dbReference type="EMBL" id="JACSDZ010000003">
    <property type="protein sequence ID" value="KAF7409844.1"/>
    <property type="molecule type" value="Genomic_DNA"/>
</dbReference>
<comment type="caution">
    <text evidence="2">The sequence shown here is derived from an EMBL/GenBank/DDBJ whole genome shotgun (WGS) entry which is preliminary data.</text>
</comment>
<protein>
    <submittedName>
        <fullName evidence="2">Uncharacterized protein</fullName>
    </submittedName>
</protein>
<name>A0A836UUH8_VESGE</name>
<proteinExistence type="predicted"/>
<evidence type="ECO:0000313" key="3">
    <source>
        <dbReference type="Proteomes" id="UP000617340"/>
    </source>
</evidence>
<accession>A0A836UUH8</accession>
<keyword evidence="3" id="KW-1185">Reference proteome</keyword>
<evidence type="ECO:0000313" key="2">
    <source>
        <dbReference type="EMBL" id="KAF7409844.1"/>
    </source>
</evidence>
<gene>
    <name evidence="2" type="ORF">HZH68_004225</name>
</gene>
<feature type="compositionally biased region" description="Basic and acidic residues" evidence="1">
    <location>
        <begin position="7"/>
        <end position="20"/>
    </location>
</feature>
<sequence>MPVPEFPWREHTTKPRDRMKSKSGFIARRAHQTLAIATATATAATAAAAGVFKDPREDFDFEIETDK</sequence>
<feature type="region of interest" description="Disordered" evidence="1">
    <location>
        <begin position="1"/>
        <end position="22"/>
    </location>
</feature>
<dbReference type="AlphaFoldDB" id="A0A836UUH8"/>
<evidence type="ECO:0000256" key="1">
    <source>
        <dbReference type="SAM" id="MobiDB-lite"/>
    </source>
</evidence>
<organism evidence="2 3">
    <name type="scientific">Vespula germanica</name>
    <name type="common">German yellow jacket</name>
    <name type="synonym">Paravespula germanica</name>
    <dbReference type="NCBI Taxonomy" id="30212"/>
    <lineage>
        <taxon>Eukaryota</taxon>
        <taxon>Metazoa</taxon>
        <taxon>Ecdysozoa</taxon>
        <taxon>Arthropoda</taxon>
        <taxon>Hexapoda</taxon>
        <taxon>Insecta</taxon>
        <taxon>Pterygota</taxon>
        <taxon>Neoptera</taxon>
        <taxon>Endopterygota</taxon>
        <taxon>Hymenoptera</taxon>
        <taxon>Apocrita</taxon>
        <taxon>Aculeata</taxon>
        <taxon>Vespoidea</taxon>
        <taxon>Vespidae</taxon>
        <taxon>Vespinae</taxon>
        <taxon>Vespula</taxon>
    </lineage>
</organism>
<reference evidence="2" key="1">
    <citation type="journal article" date="2020" name="G3 (Bethesda)">
        <title>High-Quality Assemblies for Three Invasive Social Wasps from the &lt;i&gt;Vespula&lt;/i&gt; Genus.</title>
        <authorList>
            <person name="Harrop T.W.R."/>
            <person name="Guhlin J."/>
            <person name="McLaughlin G.M."/>
            <person name="Permina E."/>
            <person name="Stockwell P."/>
            <person name="Gilligan J."/>
            <person name="Le Lec M.F."/>
            <person name="Gruber M.A.M."/>
            <person name="Quinn O."/>
            <person name="Lovegrove M."/>
            <person name="Duncan E.J."/>
            <person name="Remnant E.J."/>
            <person name="Van Eeckhoven J."/>
            <person name="Graham B."/>
            <person name="Knapp R.A."/>
            <person name="Langford K.W."/>
            <person name="Kronenberg Z."/>
            <person name="Press M.O."/>
            <person name="Eacker S.M."/>
            <person name="Wilson-Rankin E.E."/>
            <person name="Purcell J."/>
            <person name="Lester P.J."/>
            <person name="Dearden P.K."/>
        </authorList>
    </citation>
    <scope>NUCLEOTIDE SEQUENCE</scope>
    <source>
        <strain evidence="2">Linc-1</strain>
    </source>
</reference>
<dbReference type="Proteomes" id="UP000617340">
    <property type="component" value="Unassembled WGS sequence"/>
</dbReference>